<proteinExistence type="predicted"/>
<feature type="transmembrane region" description="Helical" evidence="1">
    <location>
        <begin position="21"/>
        <end position="41"/>
    </location>
</feature>
<keyword evidence="3" id="KW-1185">Reference proteome</keyword>
<feature type="transmembrane region" description="Helical" evidence="1">
    <location>
        <begin position="433"/>
        <end position="455"/>
    </location>
</feature>
<evidence type="ECO:0000313" key="2">
    <source>
        <dbReference type="EMBL" id="RIN00876.1"/>
    </source>
</evidence>
<feature type="transmembrane region" description="Helical" evidence="1">
    <location>
        <begin position="128"/>
        <end position="151"/>
    </location>
</feature>
<dbReference type="RefSeq" id="WP_119605223.1">
    <property type="nucleotide sequence ID" value="NZ_JAWVBH010000001.1"/>
</dbReference>
<feature type="transmembrane region" description="Helical" evidence="1">
    <location>
        <begin position="387"/>
        <end position="413"/>
    </location>
</feature>
<feature type="transmembrane region" description="Helical" evidence="1">
    <location>
        <begin position="239"/>
        <end position="259"/>
    </location>
</feature>
<feature type="transmembrane region" description="Helical" evidence="1">
    <location>
        <begin position="298"/>
        <end position="317"/>
    </location>
</feature>
<gene>
    <name evidence="2" type="ORF">BU112_07570</name>
</gene>
<sequence>MGALLFQTPKLFYFYLKRNKFKVFLWLTLLTILTLLIPPAFESMYPNESKMGPIIEMSKNPAMEVMLGPGDFNDVNIGVLFAHEMTLFTGIMVAIMNILIVARDTRGDEADGRTENLKALPIGKHAPLISHLFMSIFSNGLLAILFVVGLTCLNTNSIDFSGALVYGFSMGVFGLMFSALTMVIAQLVSSGGETAGMSIAILLLMYLVRAFGDIANEQISMYSPMGWLSRVYAFSENNWWPIITMLVVTVLMYVIALALNHIRDINAKMLPQLPSRKRATWYMKSPLGLQIKLQKAGFCYFAIGLFVLGLSYGSIFGDLDSFFKDNPLLQSMLSDKGNNYVEQFLPQLMLVMSLISTIPSLMSLFKIKKSIDMGYAMLVLANTVSRINFLSSFLILSIINAIVMIFLAALGLYVGQVYALENAIDFGTIMQSAMVFIPAILVFVGLGTLVIGWGIKFTNVVYLYLAYTFVVNYLGVLLNVKAWMKDITPFNHIPNIPVDDFKLLPLVILTIIAIMMCIIGIIGFKQRDL</sequence>
<feature type="transmembrane region" description="Helical" evidence="1">
    <location>
        <begin position="77"/>
        <end position="100"/>
    </location>
</feature>
<dbReference type="Proteomes" id="UP000286317">
    <property type="component" value="Unassembled WGS sequence"/>
</dbReference>
<feature type="transmembrane region" description="Helical" evidence="1">
    <location>
        <begin position="344"/>
        <end position="367"/>
    </location>
</feature>
<name>A0A418IF74_9STAP</name>
<dbReference type="AlphaFoldDB" id="A0A418IF74"/>
<feature type="transmembrane region" description="Helical" evidence="1">
    <location>
        <begin position="503"/>
        <end position="524"/>
    </location>
</feature>
<comment type="caution">
    <text evidence="2">The sequence shown here is derived from an EMBL/GenBank/DDBJ whole genome shotgun (WGS) entry which is preliminary data.</text>
</comment>
<keyword evidence="1" id="KW-0812">Transmembrane</keyword>
<dbReference type="EMBL" id="QXUF01000045">
    <property type="protein sequence ID" value="RIN00876.1"/>
    <property type="molecule type" value="Genomic_DNA"/>
</dbReference>
<keyword evidence="1" id="KW-1133">Transmembrane helix</keyword>
<accession>A0A418IF74</accession>
<reference evidence="2 3" key="1">
    <citation type="journal article" date="2016" name="Front. Microbiol.">
        <title>Comprehensive Phylogenetic Analysis of Bovine Non-aureus Staphylococci Species Based on Whole-Genome Sequencing.</title>
        <authorList>
            <person name="Naushad S."/>
            <person name="Barkema H.W."/>
            <person name="Luby C."/>
            <person name="Condas L.A."/>
            <person name="Nobrega D.B."/>
            <person name="Carson D.A."/>
            <person name="De Buck J."/>
        </authorList>
    </citation>
    <scope>NUCLEOTIDE SEQUENCE [LARGE SCALE GENOMIC DNA]</scope>
    <source>
        <strain evidence="2 3">SNUC 4554</strain>
    </source>
</reference>
<keyword evidence="1" id="KW-0472">Membrane</keyword>
<protein>
    <submittedName>
        <fullName evidence="2">ABC transporter permease</fullName>
    </submittedName>
</protein>
<feature type="transmembrane region" description="Helical" evidence="1">
    <location>
        <begin position="163"/>
        <end position="185"/>
    </location>
</feature>
<organism evidence="2 3">
    <name type="scientific">Staphylococcus shinii</name>
    <dbReference type="NCBI Taxonomy" id="2912228"/>
    <lineage>
        <taxon>Bacteria</taxon>
        <taxon>Bacillati</taxon>
        <taxon>Bacillota</taxon>
        <taxon>Bacilli</taxon>
        <taxon>Bacillales</taxon>
        <taxon>Staphylococcaceae</taxon>
        <taxon>Staphylococcus</taxon>
    </lineage>
</organism>
<feature type="transmembrane region" description="Helical" evidence="1">
    <location>
        <begin position="462"/>
        <end position="483"/>
    </location>
</feature>
<dbReference type="OrthoDB" id="2014935at2"/>
<feature type="transmembrane region" description="Helical" evidence="1">
    <location>
        <begin position="197"/>
        <end position="219"/>
    </location>
</feature>
<evidence type="ECO:0000313" key="3">
    <source>
        <dbReference type="Proteomes" id="UP000286317"/>
    </source>
</evidence>
<evidence type="ECO:0000256" key="1">
    <source>
        <dbReference type="SAM" id="Phobius"/>
    </source>
</evidence>